<dbReference type="InterPro" id="IPR013785">
    <property type="entry name" value="Aldolase_TIM"/>
</dbReference>
<dbReference type="Gene3D" id="3.20.20.70">
    <property type="entry name" value="Aldolase class I"/>
    <property type="match status" value="1"/>
</dbReference>
<dbReference type="PANTHER" id="PTHR12128">
    <property type="entry name" value="DIHYDRODIPICOLINATE SYNTHASE"/>
    <property type="match status" value="1"/>
</dbReference>
<proteinExistence type="inferred from homology"/>
<dbReference type="InterPro" id="IPR002220">
    <property type="entry name" value="DapA-like"/>
</dbReference>
<dbReference type="GO" id="GO:0005829">
    <property type="term" value="C:cytosol"/>
    <property type="evidence" value="ECO:0007669"/>
    <property type="project" value="TreeGrafter"/>
</dbReference>
<sequence length="308" mass="33233">MFRQTSRRRRRCAMSALLRGIVAYPITPFLPSGGVDEGLLGKIVDDMVTAGVHAIAPLGSTGVLPYLSDEEREHVAEVVIQRVAGRVPTLVGVSSLTTERTAHHAKHAEKLGASAVMIIPMSYWKLTEAEIFSHFDTVAKGISIPIAVYNNPATGGLDLSPDLIARLLKIPNVTMVKESTGDVNRMHRLVQLCGEDVAFYNGSNPLALAAFVAGARGWCTAAAHIIPKLNIELYDAIQRGDLAAARRSFRRQLPLLQFIVAHGLPRAISAALELQGITVGPLRAPLQALPPERIAELRRILVGLDVVS</sequence>
<dbReference type="KEGG" id="llu:AKJ09_10940"/>
<evidence type="ECO:0000256" key="1">
    <source>
        <dbReference type="ARBA" id="ARBA00007592"/>
    </source>
</evidence>
<dbReference type="PRINTS" id="PR00146">
    <property type="entry name" value="DHPICSNTHASE"/>
</dbReference>
<dbReference type="CDD" id="cd00408">
    <property type="entry name" value="DHDPS-like"/>
    <property type="match status" value="1"/>
</dbReference>
<dbReference type="SMART" id="SM01130">
    <property type="entry name" value="DHDPS"/>
    <property type="match status" value="1"/>
</dbReference>
<dbReference type="PATRIC" id="fig|1391654.3.peg.11084"/>
<feature type="active site" description="Schiff-base intermediate with substrate" evidence="4">
    <location>
        <position position="177"/>
    </location>
</feature>
<keyword evidence="7" id="KW-1185">Reference proteome</keyword>
<comment type="similarity">
    <text evidence="1 3">Belongs to the DapA family.</text>
</comment>
<evidence type="ECO:0000313" key="6">
    <source>
        <dbReference type="EMBL" id="AKV04277.1"/>
    </source>
</evidence>
<organism evidence="6 7">
    <name type="scientific">Labilithrix luteola</name>
    <dbReference type="NCBI Taxonomy" id="1391654"/>
    <lineage>
        <taxon>Bacteria</taxon>
        <taxon>Pseudomonadati</taxon>
        <taxon>Myxococcota</taxon>
        <taxon>Polyangia</taxon>
        <taxon>Polyangiales</taxon>
        <taxon>Labilitrichaceae</taxon>
        <taxon>Labilithrix</taxon>
    </lineage>
</organism>
<feature type="active site" description="Proton donor/acceptor" evidence="4">
    <location>
        <position position="149"/>
    </location>
</feature>
<dbReference type="EMBL" id="CP012333">
    <property type="protein sequence ID" value="AKV04277.1"/>
    <property type="molecule type" value="Genomic_DNA"/>
</dbReference>
<evidence type="ECO:0000256" key="5">
    <source>
        <dbReference type="PIRSR" id="PIRSR001365-2"/>
    </source>
</evidence>
<feature type="binding site" evidence="5">
    <location>
        <position position="61"/>
    </location>
    <ligand>
        <name>pyruvate</name>
        <dbReference type="ChEBI" id="CHEBI:15361"/>
    </ligand>
</feature>
<dbReference type="Pfam" id="PF00701">
    <property type="entry name" value="DHDPS"/>
    <property type="match status" value="1"/>
</dbReference>
<reference evidence="6 7" key="1">
    <citation type="submission" date="2015-08" db="EMBL/GenBank/DDBJ databases">
        <authorList>
            <person name="Babu N.S."/>
            <person name="Beckwith C.J."/>
            <person name="Beseler K.G."/>
            <person name="Brison A."/>
            <person name="Carone J.V."/>
            <person name="Caskin T.P."/>
            <person name="Diamond M."/>
            <person name="Durham M.E."/>
            <person name="Foxe J.M."/>
            <person name="Go M."/>
            <person name="Henderson B.A."/>
            <person name="Jones I.B."/>
            <person name="McGettigan J.A."/>
            <person name="Micheletti S.J."/>
            <person name="Nasrallah M.E."/>
            <person name="Ortiz D."/>
            <person name="Piller C.R."/>
            <person name="Privatt S.R."/>
            <person name="Schneider S.L."/>
            <person name="Sharp S."/>
            <person name="Smith T.C."/>
            <person name="Stanton J.D."/>
            <person name="Ullery H.E."/>
            <person name="Wilson R.J."/>
            <person name="Serrano M.G."/>
            <person name="Buck G."/>
            <person name="Lee V."/>
            <person name="Wang Y."/>
            <person name="Carvalho R."/>
            <person name="Voegtly L."/>
            <person name="Shi R."/>
            <person name="Duckworth R."/>
            <person name="Johnson A."/>
            <person name="Loviza R."/>
            <person name="Walstead R."/>
            <person name="Shah Z."/>
            <person name="Kiflezghi M."/>
            <person name="Wade K."/>
            <person name="Ball S.L."/>
            <person name="Bradley K.W."/>
            <person name="Asai D.J."/>
            <person name="Bowman C.A."/>
            <person name="Russell D.A."/>
            <person name="Pope W.H."/>
            <person name="Jacobs-Sera D."/>
            <person name="Hendrix R.W."/>
            <person name="Hatfull G.F."/>
        </authorList>
    </citation>
    <scope>NUCLEOTIDE SEQUENCE [LARGE SCALE GENOMIC DNA]</scope>
    <source>
        <strain evidence="6 7">DSM 27648</strain>
    </source>
</reference>
<evidence type="ECO:0000256" key="4">
    <source>
        <dbReference type="PIRSR" id="PIRSR001365-1"/>
    </source>
</evidence>
<accession>A0A0K1QF56</accession>
<evidence type="ECO:0000313" key="7">
    <source>
        <dbReference type="Proteomes" id="UP000064967"/>
    </source>
</evidence>
<gene>
    <name evidence="6" type="ORF">AKJ09_10940</name>
</gene>
<protein>
    <submittedName>
        <fullName evidence="6">4-hydroxy-tetrahydrodipicolinate synthase</fullName>
    </submittedName>
</protein>
<dbReference type="PIRSF" id="PIRSF001365">
    <property type="entry name" value="DHDPS"/>
    <property type="match status" value="1"/>
</dbReference>
<name>A0A0K1QF56_9BACT</name>
<dbReference type="PANTHER" id="PTHR12128:SF66">
    <property type="entry name" value="4-HYDROXY-2-OXOGLUTARATE ALDOLASE, MITOCHONDRIAL"/>
    <property type="match status" value="1"/>
</dbReference>
<dbReference type="Proteomes" id="UP000064967">
    <property type="component" value="Chromosome"/>
</dbReference>
<dbReference type="AlphaFoldDB" id="A0A0K1QF56"/>
<evidence type="ECO:0000256" key="3">
    <source>
        <dbReference type="PIRNR" id="PIRNR001365"/>
    </source>
</evidence>
<evidence type="ECO:0000256" key="2">
    <source>
        <dbReference type="ARBA" id="ARBA00023239"/>
    </source>
</evidence>
<keyword evidence="2 3" id="KW-0456">Lyase</keyword>
<dbReference type="STRING" id="1391654.AKJ09_10940"/>
<dbReference type="GO" id="GO:0008840">
    <property type="term" value="F:4-hydroxy-tetrahydrodipicolinate synthase activity"/>
    <property type="evidence" value="ECO:0007669"/>
    <property type="project" value="TreeGrafter"/>
</dbReference>
<dbReference type="SUPFAM" id="SSF51569">
    <property type="entry name" value="Aldolase"/>
    <property type="match status" value="1"/>
</dbReference>